<evidence type="ECO:0000259" key="6">
    <source>
        <dbReference type="Pfam" id="PF01957"/>
    </source>
</evidence>
<dbReference type="AlphaFoldDB" id="A0A6J6HJ15"/>
<dbReference type="InterPro" id="IPR012340">
    <property type="entry name" value="NA-bd_OB-fold"/>
</dbReference>
<evidence type="ECO:0000313" key="8">
    <source>
        <dbReference type="EMBL" id="CAB4613130.1"/>
    </source>
</evidence>
<evidence type="ECO:0000256" key="2">
    <source>
        <dbReference type="ARBA" id="ARBA00022692"/>
    </source>
</evidence>
<feature type="domain" description="NfeD integral membrane" evidence="7">
    <location>
        <begin position="246"/>
        <end position="361"/>
    </location>
</feature>
<dbReference type="SUPFAM" id="SSF52096">
    <property type="entry name" value="ClpP/crotonase"/>
    <property type="match status" value="1"/>
</dbReference>
<evidence type="ECO:0000256" key="1">
    <source>
        <dbReference type="ARBA" id="ARBA00004141"/>
    </source>
</evidence>
<dbReference type="InterPro" id="IPR002810">
    <property type="entry name" value="NfeD-like_C"/>
</dbReference>
<dbReference type="EMBL" id="CAEZUN010000224">
    <property type="protein sequence ID" value="CAB4613130.1"/>
    <property type="molecule type" value="Genomic_DNA"/>
</dbReference>
<accession>A0A6J6HJ15</accession>
<evidence type="ECO:0000256" key="4">
    <source>
        <dbReference type="ARBA" id="ARBA00023136"/>
    </source>
</evidence>
<evidence type="ECO:0000256" key="5">
    <source>
        <dbReference type="SAM" id="Phobius"/>
    </source>
</evidence>
<name>A0A6J6HJ15_9ZZZZ</name>
<dbReference type="Gene3D" id="2.40.50.140">
    <property type="entry name" value="Nucleic acid-binding proteins"/>
    <property type="match status" value="1"/>
</dbReference>
<dbReference type="GO" id="GO:0016020">
    <property type="term" value="C:membrane"/>
    <property type="evidence" value="ECO:0007669"/>
    <property type="project" value="UniProtKB-SubCell"/>
</dbReference>
<sequence length="450" mass="47686">MHTQVSQKRTYATVGLLVLMSVMMFVSAGSARAQDDAIDLAPVDVVEVNGLIDEIVAHDIEQAIDRAENSNSQAIIFQVNSHGSVVSTARMTQLFEKIINSKLPIGVWVGPTTARAYGSAAQLLAVADVSAMADGTRIGKTGKLLSTSAGKISFGDASSQLITSTLNSQQAKKLGALKLTTADDGVPVLRNMLLALDGLTIKGKTLHTVVDVKDENGQLVRDAATTRFFKLGLVERLLHTSASPPVTYLLFIIGLALLIFEFFTAGIGIAGVVGAICVVLGSHGLATLPLRGASLVLMLIAMFALAIDVQVGIPRFFTGLGLALFTISSVTLFRPSDGGDVRLSWLTLASGVAAISLAFVVGMPSMVRTRFATPTIGREWMIGSIGVAVGEINPLGIVRIHDANWRARTNRSTPINDGQELKVAAIDGVTLEVEPLEGAARDYREMRKPK</sequence>
<dbReference type="SUPFAM" id="SSF141322">
    <property type="entry name" value="NfeD domain-like"/>
    <property type="match status" value="1"/>
</dbReference>
<dbReference type="InterPro" id="IPR056739">
    <property type="entry name" value="NfeD_membrane"/>
</dbReference>
<gene>
    <name evidence="8" type="ORF">UFOPK1826_01399</name>
</gene>
<dbReference type="Pfam" id="PF01957">
    <property type="entry name" value="NfeD"/>
    <property type="match status" value="1"/>
</dbReference>
<evidence type="ECO:0000259" key="7">
    <source>
        <dbReference type="Pfam" id="PF24961"/>
    </source>
</evidence>
<keyword evidence="2 5" id="KW-0812">Transmembrane</keyword>
<reference evidence="8" key="1">
    <citation type="submission" date="2020-05" db="EMBL/GenBank/DDBJ databases">
        <authorList>
            <person name="Chiriac C."/>
            <person name="Salcher M."/>
            <person name="Ghai R."/>
            <person name="Kavagutti S V."/>
        </authorList>
    </citation>
    <scope>NUCLEOTIDE SEQUENCE</scope>
</reference>
<keyword evidence="4 5" id="KW-0472">Membrane</keyword>
<feature type="transmembrane region" description="Helical" evidence="5">
    <location>
        <begin position="248"/>
        <end position="281"/>
    </location>
</feature>
<dbReference type="InterPro" id="IPR052165">
    <property type="entry name" value="Membrane_assoc_protease"/>
</dbReference>
<dbReference type="PANTHER" id="PTHR33507:SF4">
    <property type="entry name" value="NODULATION COMPETITIVENESS PROTEIN NFED"/>
    <property type="match status" value="1"/>
</dbReference>
<comment type="subcellular location">
    <subcellularLocation>
        <location evidence="1">Membrane</location>
        <topology evidence="1">Multi-pass membrane protein</topology>
    </subcellularLocation>
</comment>
<feature type="transmembrane region" description="Helical" evidence="5">
    <location>
        <begin position="345"/>
        <end position="367"/>
    </location>
</feature>
<organism evidence="8">
    <name type="scientific">freshwater metagenome</name>
    <dbReference type="NCBI Taxonomy" id="449393"/>
    <lineage>
        <taxon>unclassified sequences</taxon>
        <taxon>metagenomes</taxon>
        <taxon>ecological metagenomes</taxon>
    </lineage>
</organism>
<protein>
    <submittedName>
        <fullName evidence="8">Unannotated protein</fullName>
    </submittedName>
</protein>
<dbReference type="PANTHER" id="PTHR33507">
    <property type="entry name" value="INNER MEMBRANE PROTEIN YBBJ"/>
    <property type="match status" value="1"/>
</dbReference>
<evidence type="ECO:0000256" key="3">
    <source>
        <dbReference type="ARBA" id="ARBA00022989"/>
    </source>
</evidence>
<dbReference type="Gene3D" id="3.90.226.10">
    <property type="entry name" value="2-enoyl-CoA Hydratase, Chain A, domain 1"/>
    <property type="match status" value="1"/>
</dbReference>
<dbReference type="InterPro" id="IPR029045">
    <property type="entry name" value="ClpP/crotonase-like_dom_sf"/>
</dbReference>
<dbReference type="Pfam" id="PF24961">
    <property type="entry name" value="NfeD_membrane"/>
    <property type="match status" value="1"/>
</dbReference>
<proteinExistence type="predicted"/>
<feature type="transmembrane region" description="Helical" evidence="5">
    <location>
        <begin position="288"/>
        <end position="307"/>
    </location>
</feature>
<feature type="domain" description="NfeD-like C-terminal" evidence="6">
    <location>
        <begin position="379"/>
        <end position="435"/>
    </location>
</feature>
<keyword evidence="3 5" id="KW-1133">Transmembrane helix</keyword>